<evidence type="ECO:0000313" key="3">
    <source>
        <dbReference type="Proteomes" id="UP000694380"/>
    </source>
</evidence>
<evidence type="ECO:0000313" key="2">
    <source>
        <dbReference type="Ensembl" id="ENSCPBP00000014627.1"/>
    </source>
</evidence>
<protein>
    <recommendedName>
        <fullName evidence="1">Peptidase S1 domain-containing protein</fullName>
    </recommendedName>
</protein>
<dbReference type="Gene3D" id="2.40.10.10">
    <property type="entry name" value="Trypsin-like serine proteases"/>
    <property type="match status" value="1"/>
</dbReference>
<keyword evidence="3" id="KW-1185">Reference proteome</keyword>
<dbReference type="InterPro" id="IPR043504">
    <property type="entry name" value="Peptidase_S1_PA_chymotrypsin"/>
</dbReference>
<dbReference type="AlphaFoldDB" id="A0A8C3FY23"/>
<dbReference type="InterPro" id="IPR009003">
    <property type="entry name" value="Peptidase_S1_PA"/>
</dbReference>
<gene>
    <name evidence="2" type="primary">LOC101946964</name>
</gene>
<accession>A0A8C3FY23</accession>
<feature type="domain" description="Peptidase S1" evidence="1">
    <location>
        <begin position="21"/>
        <end position="56"/>
    </location>
</feature>
<dbReference type="Pfam" id="PF00089">
    <property type="entry name" value="Trypsin"/>
    <property type="match status" value="1"/>
</dbReference>
<dbReference type="GO" id="GO:0004252">
    <property type="term" value="F:serine-type endopeptidase activity"/>
    <property type="evidence" value="ECO:0007669"/>
    <property type="project" value="InterPro"/>
</dbReference>
<dbReference type="GO" id="GO:0006508">
    <property type="term" value="P:proteolysis"/>
    <property type="evidence" value="ECO:0007669"/>
    <property type="project" value="InterPro"/>
</dbReference>
<reference evidence="2" key="2">
    <citation type="submission" date="2025-09" db="UniProtKB">
        <authorList>
            <consortium name="Ensembl"/>
        </authorList>
    </citation>
    <scope>IDENTIFICATION</scope>
</reference>
<sequence length="107" mass="11880">MHCPARPQKLSIRASFRASEIVGGHEAKPHSRPYMAALKMTTLDFCGGFLVDPDFVWYLRAVCVQIPQTPRHRPDSQVHSGPTSYSGSVRGTCAHFKGNQLTAVHYL</sequence>
<dbReference type="InterPro" id="IPR001254">
    <property type="entry name" value="Trypsin_dom"/>
</dbReference>
<dbReference type="Proteomes" id="UP000694380">
    <property type="component" value="Unplaced"/>
</dbReference>
<evidence type="ECO:0000259" key="1">
    <source>
        <dbReference type="Pfam" id="PF00089"/>
    </source>
</evidence>
<dbReference type="SUPFAM" id="SSF50494">
    <property type="entry name" value="Trypsin-like serine proteases"/>
    <property type="match status" value="1"/>
</dbReference>
<dbReference type="Ensembl" id="ENSCPBT00000017366.1">
    <property type="protein sequence ID" value="ENSCPBP00000014627.1"/>
    <property type="gene ID" value="ENSCPBG00000010874.1"/>
</dbReference>
<name>A0A8C3FY23_CHRPI</name>
<reference evidence="2" key="1">
    <citation type="submission" date="2025-08" db="UniProtKB">
        <authorList>
            <consortium name="Ensembl"/>
        </authorList>
    </citation>
    <scope>IDENTIFICATION</scope>
</reference>
<organism evidence="2 3">
    <name type="scientific">Chrysemys picta bellii</name>
    <name type="common">Western painted turtle</name>
    <name type="synonym">Emys bellii</name>
    <dbReference type="NCBI Taxonomy" id="8478"/>
    <lineage>
        <taxon>Eukaryota</taxon>
        <taxon>Metazoa</taxon>
        <taxon>Chordata</taxon>
        <taxon>Craniata</taxon>
        <taxon>Vertebrata</taxon>
        <taxon>Euteleostomi</taxon>
        <taxon>Archelosauria</taxon>
        <taxon>Testudinata</taxon>
        <taxon>Testudines</taxon>
        <taxon>Cryptodira</taxon>
        <taxon>Durocryptodira</taxon>
        <taxon>Testudinoidea</taxon>
        <taxon>Emydidae</taxon>
        <taxon>Chrysemys</taxon>
    </lineage>
</organism>
<dbReference type="GeneTree" id="ENSGT01030000234551"/>
<proteinExistence type="predicted"/>